<name>A0A518DCD4_9BACT</name>
<dbReference type="InterPro" id="IPR012349">
    <property type="entry name" value="Split_barrel_FMN-bd"/>
</dbReference>
<accession>A0A518DCD4</accession>
<dbReference type="PANTHER" id="PTHR42815">
    <property type="entry name" value="FAD-BINDING, PUTATIVE (AFU_ORTHOLOGUE AFUA_6G07600)-RELATED"/>
    <property type="match status" value="1"/>
</dbReference>
<evidence type="ECO:0000313" key="3">
    <source>
        <dbReference type="Proteomes" id="UP000317429"/>
    </source>
</evidence>
<proteinExistence type="predicted"/>
<dbReference type="Proteomes" id="UP000317429">
    <property type="component" value="Chromosome"/>
</dbReference>
<sequence length="198" mass="22465">MTHYPSDIAFTPTVKAIQASNGSRQAYRKMEESGGWRTTVTPDLQAFLSELDMFYLGTANADGQPYIQYRGGPAGFLRVIDDKTLGFADFGGNRQYITLGNLQDNPKAFLFLMDYENRRRIKVWGRARVVAGDDRLNSELADPTYPAQVERAIVFDVEAWDVNCPQHIHRRFPEDKFRGEIASLQQEIEPLKSRLGEG</sequence>
<dbReference type="AlphaFoldDB" id="A0A518DCD4"/>
<keyword evidence="3" id="KW-1185">Reference proteome</keyword>
<dbReference type="Pfam" id="PF01243">
    <property type="entry name" value="PNPOx_N"/>
    <property type="match status" value="1"/>
</dbReference>
<dbReference type="KEGG" id="pnd:Pla175_25290"/>
<reference evidence="2 3" key="1">
    <citation type="submission" date="2019-02" db="EMBL/GenBank/DDBJ databases">
        <title>Deep-cultivation of Planctomycetes and their phenomic and genomic characterization uncovers novel biology.</title>
        <authorList>
            <person name="Wiegand S."/>
            <person name="Jogler M."/>
            <person name="Boedeker C."/>
            <person name="Pinto D."/>
            <person name="Vollmers J."/>
            <person name="Rivas-Marin E."/>
            <person name="Kohn T."/>
            <person name="Peeters S.H."/>
            <person name="Heuer A."/>
            <person name="Rast P."/>
            <person name="Oberbeckmann S."/>
            <person name="Bunk B."/>
            <person name="Jeske O."/>
            <person name="Meyerdierks A."/>
            <person name="Storesund J.E."/>
            <person name="Kallscheuer N."/>
            <person name="Luecker S."/>
            <person name="Lage O.M."/>
            <person name="Pohl T."/>
            <person name="Merkel B.J."/>
            <person name="Hornburger P."/>
            <person name="Mueller R.-W."/>
            <person name="Bruemmer F."/>
            <person name="Labrenz M."/>
            <person name="Spormann A.M."/>
            <person name="Op den Camp H."/>
            <person name="Overmann J."/>
            <person name="Amann R."/>
            <person name="Jetten M.S.M."/>
            <person name="Mascher T."/>
            <person name="Medema M.H."/>
            <person name="Devos D.P."/>
            <person name="Kaster A.-K."/>
            <person name="Ovreas L."/>
            <person name="Rohde M."/>
            <person name="Galperin M.Y."/>
            <person name="Jogler C."/>
        </authorList>
    </citation>
    <scope>NUCLEOTIDE SEQUENCE [LARGE SCALE GENOMIC DNA]</scope>
    <source>
        <strain evidence="2 3">Pla175</strain>
    </source>
</reference>
<dbReference type="InterPro" id="IPR011576">
    <property type="entry name" value="Pyridox_Oxase_N"/>
</dbReference>
<evidence type="ECO:0000259" key="1">
    <source>
        <dbReference type="Pfam" id="PF01243"/>
    </source>
</evidence>
<dbReference type="RefSeq" id="WP_145285063.1">
    <property type="nucleotide sequence ID" value="NZ_CP036291.1"/>
</dbReference>
<protein>
    <submittedName>
        <fullName evidence="2">Pyridoxamine 5'-phosphate oxidase</fullName>
    </submittedName>
</protein>
<evidence type="ECO:0000313" key="2">
    <source>
        <dbReference type="EMBL" id="QDU89142.1"/>
    </source>
</evidence>
<dbReference type="OrthoDB" id="9796486at2"/>
<dbReference type="SUPFAM" id="SSF50475">
    <property type="entry name" value="FMN-binding split barrel"/>
    <property type="match status" value="1"/>
</dbReference>
<dbReference type="Gene3D" id="2.30.110.10">
    <property type="entry name" value="Electron Transport, Fmn-binding Protein, Chain A"/>
    <property type="match status" value="1"/>
</dbReference>
<gene>
    <name evidence="2" type="ORF">Pla175_25290</name>
</gene>
<dbReference type="EMBL" id="CP036291">
    <property type="protein sequence ID" value="QDU89142.1"/>
    <property type="molecule type" value="Genomic_DNA"/>
</dbReference>
<dbReference type="PANTHER" id="PTHR42815:SF2">
    <property type="entry name" value="FAD-BINDING, PUTATIVE (AFU_ORTHOLOGUE AFUA_6G07600)-RELATED"/>
    <property type="match status" value="1"/>
</dbReference>
<feature type="domain" description="Pyridoxamine 5'-phosphate oxidase N-terminal" evidence="1">
    <location>
        <begin position="41"/>
        <end position="140"/>
    </location>
</feature>
<organism evidence="2 3">
    <name type="scientific">Pirellulimonas nuda</name>
    <dbReference type="NCBI Taxonomy" id="2528009"/>
    <lineage>
        <taxon>Bacteria</taxon>
        <taxon>Pseudomonadati</taxon>
        <taxon>Planctomycetota</taxon>
        <taxon>Planctomycetia</taxon>
        <taxon>Pirellulales</taxon>
        <taxon>Lacipirellulaceae</taxon>
        <taxon>Pirellulimonas</taxon>
    </lineage>
</organism>